<protein>
    <submittedName>
        <fullName evidence="1">Uncharacterized protein</fullName>
    </submittedName>
</protein>
<dbReference type="AlphaFoldDB" id="A0A875RY22"/>
<dbReference type="Gene3D" id="1.10.600.10">
    <property type="entry name" value="Farnesyl Diphosphate Synthase"/>
    <property type="match status" value="1"/>
</dbReference>
<evidence type="ECO:0000313" key="1">
    <source>
        <dbReference type="EMBL" id="QPG73473.1"/>
    </source>
</evidence>
<dbReference type="Proteomes" id="UP000662931">
    <property type="component" value="Chromosome 1"/>
</dbReference>
<dbReference type="Pfam" id="PF00494">
    <property type="entry name" value="SQS_PSY"/>
    <property type="match status" value="1"/>
</dbReference>
<dbReference type="KEGG" id="bnn:FOA43_000784"/>
<organism evidence="1 2">
    <name type="scientific">Eeniella nana</name>
    <name type="common">Yeast</name>
    <name type="synonym">Brettanomyces nanus</name>
    <dbReference type="NCBI Taxonomy" id="13502"/>
    <lineage>
        <taxon>Eukaryota</taxon>
        <taxon>Fungi</taxon>
        <taxon>Dikarya</taxon>
        <taxon>Ascomycota</taxon>
        <taxon>Saccharomycotina</taxon>
        <taxon>Pichiomycetes</taxon>
        <taxon>Pichiales</taxon>
        <taxon>Pichiaceae</taxon>
        <taxon>Brettanomyces</taxon>
    </lineage>
</organism>
<dbReference type="SUPFAM" id="SSF48576">
    <property type="entry name" value="Terpenoid synthases"/>
    <property type="match status" value="1"/>
</dbReference>
<sequence>MLLIRYTRSLYKPGIRTIASTNQVSDLDLYARRVQRARSDCTDKVHKFDPSSFLLSKFYPPFLQPIFIALKAFNIELARISMGSASTSSSKPYFADMKFTFWDDQIDKVSQISSHSSPQNSTLHGINDPISILIADSLTKGIRLDLSIFKQIIYSHKHYLHNEKTKGFSNIDSMCSFGEGTCSQTNYLLQSICLTPGLYKYSDFGVNLLELPETESIRNSLSDICAHIGQATAVCSFIIGLKYYAQKNGQIALPIDVLAKSGVSQEDALRMVLRGDVSDTKTREALKNAVFEVTTVANDHIISARSKLQALKDSIKTKVNEIEKKDDSKTDIEHALLKGYTSLKKGLPDCLYTPFMASIPTVLYLERLQKYDFDVLNPKLQFKEWRLAYRAYRDYNKRTF</sequence>
<dbReference type="OrthoDB" id="270318at2759"/>
<keyword evidence="2" id="KW-1185">Reference proteome</keyword>
<dbReference type="EMBL" id="CP064812">
    <property type="protein sequence ID" value="QPG73473.1"/>
    <property type="molecule type" value="Genomic_DNA"/>
</dbReference>
<evidence type="ECO:0000313" key="2">
    <source>
        <dbReference type="Proteomes" id="UP000662931"/>
    </source>
</evidence>
<dbReference type="RefSeq" id="XP_038777038.1">
    <property type="nucleotide sequence ID" value="XM_038921110.1"/>
</dbReference>
<dbReference type="InterPro" id="IPR002060">
    <property type="entry name" value="Squ/phyt_synthse"/>
</dbReference>
<proteinExistence type="predicted"/>
<reference evidence="1" key="1">
    <citation type="submission" date="2020-10" db="EMBL/GenBank/DDBJ databases">
        <authorList>
            <person name="Roach M.J.R."/>
        </authorList>
    </citation>
    <scope>NUCLEOTIDE SEQUENCE</scope>
    <source>
        <strain evidence="1">CBS 1945</strain>
    </source>
</reference>
<dbReference type="GeneID" id="62194185"/>
<gene>
    <name evidence="1" type="ORF">FOA43_000784</name>
</gene>
<name>A0A875RY22_EENNA</name>
<dbReference type="InterPro" id="IPR008949">
    <property type="entry name" value="Isoprenoid_synthase_dom_sf"/>
</dbReference>
<accession>A0A875RY22</accession>